<reference evidence="2" key="1">
    <citation type="submission" date="2018-02" db="EMBL/GenBank/DDBJ databases">
        <title>Genome sequencing of Solimonas sp. HR-BB.</title>
        <authorList>
            <person name="Lee Y."/>
            <person name="Jeon C.O."/>
        </authorList>
    </citation>
    <scope>NUCLEOTIDE SEQUENCE [LARGE SCALE GENOMIC DNA]</scope>
    <source>
        <strain evidence="2">HR-U</strain>
    </source>
</reference>
<protein>
    <recommendedName>
        <fullName evidence="3">Outer membrane protein beta-barrel domain-containing protein</fullName>
    </recommendedName>
</protein>
<name>A0A2S7IPE1_9BACT</name>
<evidence type="ECO:0000313" key="2">
    <source>
        <dbReference type="Proteomes" id="UP000239590"/>
    </source>
</evidence>
<accession>A0A2S7IPE1</accession>
<comment type="caution">
    <text evidence="1">The sequence shown here is derived from an EMBL/GenBank/DDBJ whole genome shotgun (WGS) entry which is preliminary data.</text>
</comment>
<gene>
    <name evidence="1" type="ORF">C5O19_07870</name>
</gene>
<dbReference type="RefSeq" id="WP_104711132.1">
    <property type="nucleotide sequence ID" value="NZ_PTRA01000001.1"/>
</dbReference>
<dbReference type="AlphaFoldDB" id="A0A2S7IPE1"/>
<sequence>MLHRWYMGLEGFTRTDQSTLTNSLNGLVTSASVNRASWSALIGYAYRDAWVLEGGYARMPIHNQLTLVTAPQPVAFTFTNESHAATLRLKRRLFQTGKRKNHAGLWLTAGAYIVPNSGKYVDGFIMEGYRYHRFQTAPDTLLLLSQTETAKRTTGMLELGLEYNIQLSNRLELGFYGRKTWGLQKALVTEMIYSENSVQIQSSRITANGTGWSLGLALRYTYSFRRSLKSVYDLHGKYGNE</sequence>
<dbReference type="Proteomes" id="UP000239590">
    <property type="component" value="Unassembled WGS sequence"/>
</dbReference>
<evidence type="ECO:0008006" key="3">
    <source>
        <dbReference type="Google" id="ProtNLM"/>
    </source>
</evidence>
<organism evidence="1 2">
    <name type="scientific">Siphonobacter curvatus</name>
    <dbReference type="NCBI Taxonomy" id="2094562"/>
    <lineage>
        <taxon>Bacteria</taxon>
        <taxon>Pseudomonadati</taxon>
        <taxon>Bacteroidota</taxon>
        <taxon>Cytophagia</taxon>
        <taxon>Cytophagales</taxon>
        <taxon>Cytophagaceae</taxon>
        <taxon>Siphonobacter</taxon>
    </lineage>
</organism>
<keyword evidence="2" id="KW-1185">Reference proteome</keyword>
<evidence type="ECO:0000313" key="1">
    <source>
        <dbReference type="EMBL" id="PQA59552.1"/>
    </source>
</evidence>
<proteinExistence type="predicted"/>
<dbReference type="EMBL" id="PTRA01000001">
    <property type="protein sequence ID" value="PQA59552.1"/>
    <property type="molecule type" value="Genomic_DNA"/>
</dbReference>